<dbReference type="EMBL" id="JBHSBM010000010">
    <property type="protein sequence ID" value="MFC4057387.1"/>
    <property type="molecule type" value="Genomic_DNA"/>
</dbReference>
<evidence type="ECO:0000313" key="8">
    <source>
        <dbReference type="Proteomes" id="UP001595850"/>
    </source>
</evidence>
<dbReference type="SUPFAM" id="SSF88659">
    <property type="entry name" value="Sigma3 and sigma4 domains of RNA polymerase sigma factors"/>
    <property type="match status" value="1"/>
</dbReference>
<accession>A0ABV8I2W4</accession>
<sequence length="179" mass="19729">MTAEIQDPALNARLAAGDEAALEECLRAHGALIRSYLRRFVPPQDVEDVQQVVFAEIWRSRHRFDPLRSLPAWLLGIAHNRAVDHLRARRPVTVPLETAARPADPTDPVPCEELADRDAVRRALAGLPAPQRQAIGLAYYADLTQREIAELLDVPLGTVKARTARGLRRLSDALTPAAA</sequence>
<evidence type="ECO:0000259" key="5">
    <source>
        <dbReference type="Pfam" id="PF04542"/>
    </source>
</evidence>
<dbReference type="InterPro" id="IPR036388">
    <property type="entry name" value="WH-like_DNA-bd_sf"/>
</dbReference>
<keyword evidence="4" id="KW-0804">Transcription</keyword>
<evidence type="ECO:0000256" key="2">
    <source>
        <dbReference type="ARBA" id="ARBA00023015"/>
    </source>
</evidence>
<dbReference type="SUPFAM" id="SSF88946">
    <property type="entry name" value="Sigma2 domain of RNA polymerase sigma factors"/>
    <property type="match status" value="1"/>
</dbReference>
<keyword evidence="2" id="KW-0805">Transcription regulation</keyword>
<gene>
    <name evidence="7" type="ORF">ACFOWE_03730</name>
</gene>
<dbReference type="PANTHER" id="PTHR43133:SF62">
    <property type="entry name" value="RNA POLYMERASE SIGMA FACTOR SIGZ"/>
    <property type="match status" value="1"/>
</dbReference>
<proteinExistence type="inferred from homology"/>
<protein>
    <submittedName>
        <fullName evidence="7">RNA polymerase sigma factor</fullName>
    </submittedName>
</protein>
<dbReference type="Proteomes" id="UP001595850">
    <property type="component" value="Unassembled WGS sequence"/>
</dbReference>
<dbReference type="RefSeq" id="WP_377285363.1">
    <property type="nucleotide sequence ID" value="NZ_JBHSBM010000010.1"/>
</dbReference>
<dbReference type="InterPro" id="IPR007627">
    <property type="entry name" value="RNA_pol_sigma70_r2"/>
</dbReference>
<dbReference type="InterPro" id="IPR013324">
    <property type="entry name" value="RNA_pol_sigma_r3/r4-like"/>
</dbReference>
<evidence type="ECO:0000259" key="6">
    <source>
        <dbReference type="Pfam" id="PF08281"/>
    </source>
</evidence>
<evidence type="ECO:0000313" key="7">
    <source>
        <dbReference type="EMBL" id="MFC4057387.1"/>
    </source>
</evidence>
<dbReference type="Gene3D" id="1.10.1740.10">
    <property type="match status" value="1"/>
</dbReference>
<dbReference type="Gene3D" id="1.10.10.10">
    <property type="entry name" value="Winged helix-like DNA-binding domain superfamily/Winged helix DNA-binding domain"/>
    <property type="match status" value="1"/>
</dbReference>
<feature type="domain" description="RNA polymerase sigma factor 70 region 4 type 2" evidence="6">
    <location>
        <begin position="118"/>
        <end position="170"/>
    </location>
</feature>
<keyword evidence="8" id="KW-1185">Reference proteome</keyword>
<dbReference type="InterPro" id="IPR013325">
    <property type="entry name" value="RNA_pol_sigma_r2"/>
</dbReference>
<evidence type="ECO:0000256" key="3">
    <source>
        <dbReference type="ARBA" id="ARBA00023082"/>
    </source>
</evidence>
<organism evidence="7 8">
    <name type="scientific">Planomonospora corallina</name>
    <dbReference type="NCBI Taxonomy" id="1806052"/>
    <lineage>
        <taxon>Bacteria</taxon>
        <taxon>Bacillati</taxon>
        <taxon>Actinomycetota</taxon>
        <taxon>Actinomycetes</taxon>
        <taxon>Streptosporangiales</taxon>
        <taxon>Streptosporangiaceae</taxon>
        <taxon>Planomonospora</taxon>
    </lineage>
</organism>
<dbReference type="Pfam" id="PF08281">
    <property type="entry name" value="Sigma70_r4_2"/>
    <property type="match status" value="1"/>
</dbReference>
<keyword evidence="3" id="KW-0731">Sigma factor</keyword>
<feature type="domain" description="RNA polymerase sigma-70 region 2" evidence="5">
    <location>
        <begin position="27"/>
        <end position="90"/>
    </location>
</feature>
<dbReference type="InterPro" id="IPR039425">
    <property type="entry name" value="RNA_pol_sigma-70-like"/>
</dbReference>
<dbReference type="InterPro" id="IPR013249">
    <property type="entry name" value="RNA_pol_sigma70_r4_t2"/>
</dbReference>
<dbReference type="InterPro" id="IPR014284">
    <property type="entry name" value="RNA_pol_sigma-70_dom"/>
</dbReference>
<evidence type="ECO:0000256" key="4">
    <source>
        <dbReference type="ARBA" id="ARBA00023163"/>
    </source>
</evidence>
<name>A0ABV8I2W4_9ACTN</name>
<dbReference type="Pfam" id="PF04542">
    <property type="entry name" value="Sigma70_r2"/>
    <property type="match status" value="1"/>
</dbReference>
<comment type="similarity">
    <text evidence="1">Belongs to the sigma-70 factor family. ECF subfamily.</text>
</comment>
<comment type="caution">
    <text evidence="7">The sequence shown here is derived from an EMBL/GenBank/DDBJ whole genome shotgun (WGS) entry which is preliminary data.</text>
</comment>
<dbReference type="CDD" id="cd06171">
    <property type="entry name" value="Sigma70_r4"/>
    <property type="match status" value="1"/>
</dbReference>
<reference evidence="8" key="1">
    <citation type="journal article" date="2019" name="Int. J. Syst. Evol. Microbiol.">
        <title>The Global Catalogue of Microorganisms (GCM) 10K type strain sequencing project: providing services to taxonomists for standard genome sequencing and annotation.</title>
        <authorList>
            <consortium name="The Broad Institute Genomics Platform"/>
            <consortium name="The Broad Institute Genome Sequencing Center for Infectious Disease"/>
            <person name="Wu L."/>
            <person name="Ma J."/>
        </authorList>
    </citation>
    <scope>NUCLEOTIDE SEQUENCE [LARGE SCALE GENOMIC DNA]</scope>
    <source>
        <strain evidence="8">TBRC 4489</strain>
    </source>
</reference>
<dbReference type="PANTHER" id="PTHR43133">
    <property type="entry name" value="RNA POLYMERASE ECF-TYPE SIGMA FACTO"/>
    <property type="match status" value="1"/>
</dbReference>
<dbReference type="NCBIfam" id="TIGR02937">
    <property type="entry name" value="sigma70-ECF"/>
    <property type="match status" value="1"/>
</dbReference>
<evidence type="ECO:0000256" key="1">
    <source>
        <dbReference type="ARBA" id="ARBA00010641"/>
    </source>
</evidence>